<organism evidence="3 4">
    <name type="scientific">Escallonia herrerae</name>
    <dbReference type="NCBI Taxonomy" id="1293975"/>
    <lineage>
        <taxon>Eukaryota</taxon>
        <taxon>Viridiplantae</taxon>
        <taxon>Streptophyta</taxon>
        <taxon>Embryophyta</taxon>
        <taxon>Tracheophyta</taxon>
        <taxon>Spermatophyta</taxon>
        <taxon>Magnoliopsida</taxon>
        <taxon>eudicotyledons</taxon>
        <taxon>Gunneridae</taxon>
        <taxon>Pentapetalae</taxon>
        <taxon>asterids</taxon>
        <taxon>campanulids</taxon>
        <taxon>Escalloniales</taxon>
        <taxon>Escalloniaceae</taxon>
        <taxon>Escallonia</taxon>
    </lineage>
</organism>
<name>A0AA89B5X5_9ASTE</name>
<keyword evidence="1" id="KW-0863">Zinc-finger</keyword>
<evidence type="ECO:0000259" key="2">
    <source>
        <dbReference type="PROSITE" id="PS50158"/>
    </source>
</evidence>
<proteinExistence type="predicted"/>
<dbReference type="InterPro" id="IPR001878">
    <property type="entry name" value="Znf_CCHC"/>
</dbReference>
<dbReference type="Proteomes" id="UP001188597">
    <property type="component" value="Unassembled WGS sequence"/>
</dbReference>
<keyword evidence="1" id="KW-0862">Zinc</keyword>
<reference evidence="3" key="1">
    <citation type="submission" date="2022-12" db="EMBL/GenBank/DDBJ databases">
        <title>Draft genome assemblies for two species of Escallonia (Escalloniales).</title>
        <authorList>
            <person name="Chanderbali A."/>
            <person name="Dervinis C."/>
            <person name="Anghel I."/>
            <person name="Soltis D."/>
            <person name="Soltis P."/>
            <person name="Zapata F."/>
        </authorList>
    </citation>
    <scope>NUCLEOTIDE SEQUENCE</scope>
    <source>
        <strain evidence="3">UCBG64.0493</strain>
        <tissue evidence="3">Leaf</tissue>
    </source>
</reference>
<dbReference type="InterPro" id="IPR025558">
    <property type="entry name" value="DUF4283"/>
</dbReference>
<dbReference type="AlphaFoldDB" id="A0AA89B5X5"/>
<dbReference type="PROSITE" id="PS50158">
    <property type="entry name" value="ZF_CCHC"/>
    <property type="match status" value="1"/>
</dbReference>
<gene>
    <name evidence="3" type="ORF">RJ639_037190</name>
</gene>
<dbReference type="InterPro" id="IPR040256">
    <property type="entry name" value="At4g02000-like"/>
</dbReference>
<protein>
    <recommendedName>
        <fullName evidence="2">CCHC-type domain-containing protein</fullName>
    </recommendedName>
</protein>
<keyword evidence="1" id="KW-0479">Metal-binding</keyword>
<evidence type="ECO:0000313" key="4">
    <source>
        <dbReference type="Proteomes" id="UP001188597"/>
    </source>
</evidence>
<dbReference type="Pfam" id="PF14392">
    <property type="entry name" value="zf-CCHC_4"/>
    <property type="match status" value="1"/>
</dbReference>
<dbReference type="EMBL" id="JAVXUP010000327">
    <property type="protein sequence ID" value="KAK3030809.1"/>
    <property type="molecule type" value="Genomic_DNA"/>
</dbReference>
<evidence type="ECO:0000256" key="1">
    <source>
        <dbReference type="PROSITE-ProRule" id="PRU00047"/>
    </source>
</evidence>
<dbReference type="PANTHER" id="PTHR31286">
    <property type="entry name" value="GLYCINE-RICH CELL WALL STRUCTURAL PROTEIN 1.8-LIKE"/>
    <property type="match status" value="1"/>
</dbReference>
<dbReference type="GO" id="GO:0008270">
    <property type="term" value="F:zinc ion binding"/>
    <property type="evidence" value="ECO:0007669"/>
    <property type="project" value="UniProtKB-KW"/>
</dbReference>
<dbReference type="InterPro" id="IPR025836">
    <property type="entry name" value="Zn_knuckle_CX2CX4HX4C"/>
</dbReference>
<dbReference type="PANTHER" id="PTHR31286:SF178">
    <property type="entry name" value="DUF4283 DOMAIN-CONTAINING PROTEIN"/>
    <property type="match status" value="1"/>
</dbReference>
<evidence type="ECO:0000313" key="3">
    <source>
        <dbReference type="EMBL" id="KAK3030809.1"/>
    </source>
</evidence>
<sequence>MDGSGQYAIDEAGAVICWAGDSEGVAKGCDGCKLAMKLPLLEKIDKPLNETGVKNIFLKAWNPHGGLKIREQKGRLLFTFSCEQEYQKVLQSRPWTVMGSHLVIREWPQDVALHEVKLSTSPFCIRVCGLPPNRMTKNNTTTIGNKIGKLLQIDCSNEGKNGATSCMRLQVEIDIEKPFPKGFAIKREGKEYAWISFRYERLPKFCFGCGHLGHVKKWCNRTIDPSMEWIYAGAARPYTPWIRASYEGEHPSSQPNGN</sequence>
<dbReference type="Pfam" id="PF14111">
    <property type="entry name" value="DUF4283"/>
    <property type="match status" value="1"/>
</dbReference>
<accession>A0AA89B5X5</accession>
<keyword evidence="4" id="KW-1185">Reference proteome</keyword>
<comment type="caution">
    <text evidence="3">The sequence shown here is derived from an EMBL/GenBank/DDBJ whole genome shotgun (WGS) entry which is preliminary data.</text>
</comment>
<feature type="domain" description="CCHC-type" evidence="2">
    <location>
        <begin position="206"/>
        <end position="219"/>
    </location>
</feature>
<dbReference type="GO" id="GO:0003676">
    <property type="term" value="F:nucleic acid binding"/>
    <property type="evidence" value="ECO:0007669"/>
    <property type="project" value="InterPro"/>
</dbReference>